<evidence type="ECO:0000313" key="2">
    <source>
        <dbReference type="EMBL" id="ORY23760.1"/>
    </source>
</evidence>
<proteinExistence type="predicted"/>
<feature type="region of interest" description="Disordered" evidence="1">
    <location>
        <begin position="1"/>
        <end position="22"/>
    </location>
</feature>
<keyword evidence="3" id="KW-1185">Reference proteome</keyword>
<dbReference type="OrthoDB" id="2113998at2759"/>
<name>A0A1Y2AN81_9FUNG</name>
<evidence type="ECO:0000313" key="3">
    <source>
        <dbReference type="Proteomes" id="UP000193642"/>
    </source>
</evidence>
<gene>
    <name evidence="2" type="ORF">BCR33DRAFT_860651</name>
</gene>
<sequence length="161" mass="16934">MSQQETSNVVSPAPSPASNGVQCSNQPAYDQCNGNYQATGGVVTCDSYGKNTNAQYQCLCKQYFATSYCFNNFCPQDANASQLNMLRAQYCGLVPTFDPNPTGSYQLLPTGNAAVNGNNANGNLSQTASPLALPKGQNNGSGSMTPNVALVAALLAFLKWI</sequence>
<dbReference type="AlphaFoldDB" id="A0A1Y2AN81"/>
<comment type="caution">
    <text evidence="2">The sequence shown here is derived from an EMBL/GenBank/DDBJ whole genome shotgun (WGS) entry which is preliminary data.</text>
</comment>
<dbReference type="Proteomes" id="UP000193642">
    <property type="component" value="Unassembled WGS sequence"/>
</dbReference>
<accession>A0A1Y2AN81</accession>
<feature type="compositionally biased region" description="Low complexity" evidence="1">
    <location>
        <begin position="7"/>
        <end position="19"/>
    </location>
</feature>
<evidence type="ECO:0000256" key="1">
    <source>
        <dbReference type="SAM" id="MobiDB-lite"/>
    </source>
</evidence>
<reference evidence="2 3" key="1">
    <citation type="submission" date="2016-07" db="EMBL/GenBank/DDBJ databases">
        <title>Pervasive Adenine N6-methylation of Active Genes in Fungi.</title>
        <authorList>
            <consortium name="DOE Joint Genome Institute"/>
            <person name="Mondo S.J."/>
            <person name="Dannebaum R.O."/>
            <person name="Kuo R.C."/>
            <person name="Labutti K."/>
            <person name="Haridas S."/>
            <person name="Kuo A."/>
            <person name="Salamov A."/>
            <person name="Ahrendt S.R."/>
            <person name="Lipzen A."/>
            <person name="Sullivan W."/>
            <person name="Andreopoulos W.B."/>
            <person name="Clum A."/>
            <person name="Lindquist E."/>
            <person name="Daum C."/>
            <person name="Ramamoorthy G.K."/>
            <person name="Gryganskyi A."/>
            <person name="Culley D."/>
            <person name="Magnuson J.K."/>
            <person name="James T.Y."/>
            <person name="O'Malley M.A."/>
            <person name="Stajich J.E."/>
            <person name="Spatafora J.W."/>
            <person name="Visel A."/>
            <person name="Grigoriev I.V."/>
        </authorList>
    </citation>
    <scope>NUCLEOTIDE SEQUENCE [LARGE SCALE GENOMIC DNA]</scope>
    <source>
        <strain evidence="2 3">JEL800</strain>
    </source>
</reference>
<organism evidence="2 3">
    <name type="scientific">Rhizoclosmatium globosum</name>
    <dbReference type="NCBI Taxonomy" id="329046"/>
    <lineage>
        <taxon>Eukaryota</taxon>
        <taxon>Fungi</taxon>
        <taxon>Fungi incertae sedis</taxon>
        <taxon>Chytridiomycota</taxon>
        <taxon>Chytridiomycota incertae sedis</taxon>
        <taxon>Chytridiomycetes</taxon>
        <taxon>Chytridiales</taxon>
        <taxon>Chytriomycetaceae</taxon>
        <taxon>Rhizoclosmatium</taxon>
    </lineage>
</organism>
<protein>
    <submittedName>
        <fullName evidence="2">Uncharacterized protein</fullName>
    </submittedName>
</protein>
<dbReference type="EMBL" id="MCGO01000155">
    <property type="protein sequence ID" value="ORY23760.1"/>
    <property type="molecule type" value="Genomic_DNA"/>
</dbReference>